<feature type="domain" description="HAT C-terminal dimerisation" evidence="6">
    <location>
        <begin position="532"/>
        <end position="565"/>
    </location>
</feature>
<reference evidence="7 8" key="1">
    <citation type="journal article" date="2023" name="Insect Mol. Biol.">
        <title>Genome sequencing provides insights into the evolution of gene families encoding plant cell wall-degrading enzymes in longhorned beetles.</title>
        <authorList>
            <person name="Shin N.R."/>
            <person name="Okamura Y."/>
            <person name="Kirsch R."/>
            <person name="Pauchet Y."/>
        </authorList>
    </citation>
    <scope>NUCLEOTIDE SEQUENCE [LARGE SCALE GENOMIC DNA]</scope>
    <source>
        <strain evidence="7">EAD_L_NR</strain>
    </source>
</reference>
<keyword evidence="4" id="KW-0862">Zinc</keyword>
<name>A0AAV8VHT8_9CUCU</name>
<comment type="subcellular location">
    <subcellularLocation>
        <location evidence="1">Nucleus</location>
    </subcellularLocation>
</comment>
<dbReference type="Proteomes" id="UP001159042">
    <property type="component" value="Unassembled WGS sequence"/>
</dbReference>
<dbReference type="InterPro" id="IPR008906">
    <property type="entry name" value="HATC_C_dom"/>
</dbReference>
<keyword evidence="3" id="KW-0863">Zinc-finger</keyword>
<dbReference type="GO" id="GO:0005634">
    <property type="term" value="C:nucleus"/>
    <property type="evidence" value="ECO:0007669"/>
    <property type="project" value="UniProtKB-SubCell"/>
</dbReference>
<evidence type="ECO:0000256" key="5">
    <source>
        <dbReference type="ARBA" id="ARBA00023242"/>
    </source>
</evidence>
<keyword evidence="5" id="KW-0539">Nucleus</keyword>
<dbReference type="PANTHER" id="PTHR46481">
    <property type="entry name" value="ZINC FINGER BED DOMAIN-CONTAINING PROTEIN 4"/>
    <property type="match status" value="1"/>
</dbReference>
<evidence type="ECO:0000313" key="7">
    <source>
        <dbReference type="EMBL" id="KAJ8913778.1"/>
    </source>
</evidence>
<dbReference type="Pfam" id="PF05699">
    <property type="entry name" value="Dimer_Tnp_hAT"/>
    <property type="match status" value="1"/>
</dbReference>
<dbReference type="PANTHER" id="PTHR46481:SF10">
    <property type="entry name" value="ZINC FINGER BED DOMAIN-CONTAINING PROTEIN 39"/>
    <property type="match status" value="1"/>
</dbReference>
<proteinExistence type="predicted"/>
<evidence type="ECO:0000256" key="4">
    <source>
        <dbReference type="ARBA" id="ARBA00022833"/>
    </source>
</evidence>
<dbReference type="GO" id="GO:0008270">
    <property type="term" value="F:zinc ion binding"/>
    <property type="evidence" value="ECO:0007669"/>
    <property type="project" value="UniProtKB-KW"/>
</dbReference>
<dbReference type="AlphaFoldDB" id="A0AAV8VHT8"/>
<dbReference type="SUPFAM" id="SSF140996">
    <property type="entry name" value="Hermes dimerisation domain"/>
    <property type="match status" value="1"/>
</dbReference>
<gene>
    <name evidence="7" type="ORF">NQ315_002684</name>
</gene>
<dbReference type="GO" id="GO:0046983">
    <property type="term" value="F:protein dimerization activity"/>
    <property type="evidence" value="ECO:0007669"/>
    <property type="project" value="InterPro"/>
</dbReference>
<sequence length="566" mass="65453">MKRKHLTIPIQRSVSRNLSSNDVASSSNANIGNNQLITDVDKEQTVNIDNFESTSTQKETTCSQPLVTSQVEHVKKKIPVTYKCKSTVQQDKSDRTIPDFMVRPLCLSQTKIIDRQLVTMIVKEYHPFRLVEDMEFKKLINILCPSYNLPSRKTISESLIPSLYDQTYEEIKLKIKEGLAVCLTTDAWTSINNDSFVAITVHYINNNWTLSSNLLGCVKYKESHTSDNLSKLLKDSAHEWGIENKITAITTDNASNIVKATKLCNWRHIPCFAHTINLIVQSGIDCLKNNILSKVKAIVEYFKRSSSALNILHEMQEQMKLPNLKLKQDVPKRWNSTYEMLNRILKIKEAVVATLALVNRDLNTLGESDWLEIKQATDVLWVFNEVTVELCAEKSVSLSKILYFIKVMRKHLSADKFSPEKLSPYCSMMVTKLHEQLNERFDRYEDNELITQATLLDPRFKKFGFITDNKYNQTVENLRNRLQVTQERPEVVHVHVQQQVEVSEPTIGLWQEFDYSVAENISINPRTAAILEIDRYLKEPLLERKEDPLKWWKERHAVYPILSEFI</sequence>
<keyword evidence="8" id="KW-1185">Reference proteome</keyword>
<comment type="caution">
    <text evidence="7">The sequence shown here is derived from an EMBL/GenBank/DDBJ whole genome shotgun (WGS) entry which is preliminary data.</text>
</comment>
<keyword evidence="2" id="KW-0479">Metal-binding</keyword>
<dbReference type="SUPFAM" id="SSF53098">
    <property type="entry name" value="Ribonuclease H-like"/>
    <property type="match status" value="1"/>
</dbReference>
<evidence type="ECO:0000256" key="3">
    <source>
        <dbReference type="ARBA" id="ARBA00022771"/>
    </source>
</evidence>
<evidence type="ECO:0000313" key="8">
    <source>
        <dbReference type="Proteomes" id="UP001159042"/>
    </source>
</evidence>
<organism evidence="7 8">
    <name type="scientific">Exocentrus adspersus</name>
    <dbReference type="NCBI Taxonomy" id="1586481"/>
    <lineage>
        <taxon>Eukaryota</taxon>
        <taxon>Metazoa</taxon>
        <taxon>Ecdysozoa</taxon>
        <taxon>Arthropoda</taxon>
        <taxon>Hexapoda</taxon>
        <taxon>Insecta</taxon>
        <taxon>Pterygota</taxon>
        <taxon>Neoptera</taxon>
        <taxon>Endopterygota</taxon>
        <taxon>Coleoptera</taxon>
        <taxon>Polyphaga</taxon>
        <taxon>Cucujiformia</taxon>
        <taxon>Chrysomeloidea</taxon>
        <taxon>Cerambycidae</taxon>
        <taxon>Lamiinae</taxon>
        <taxon>Acanthocinini</taxon>
        <taxon>Exocentrus</taxon>
    </lineage>
</organism>
<evidence type="ECO:0000256" key="2">
    <source>
        <dbReference type="ARBA" id="ARBA00022723"/>
    </source>
</evidence>
<dbReference type="InterPro" id="IPR012337">
    <property type="entry name" value="RNaseH-like_sf"/>
</dbReference>
<protein>
    <recommendedName>
        <fullName evidence="6">HAT C-terminal dimerisation domain-containing protein</fullName>
    </recommendedName>
</protein>
<dbReference type="InterPro" id="IPR052035">
    <property type="entry name" value="ZnF_BED_domain_contain"/>
</dbReference>
<dbReference type="EMBL" id="JANEYG010000087">
    <property type="protein sequence ID" value="KAJ8913778.1"/>
    <property type="molecule type" value="Genomic_DNA"/>
</dbReference>
<evidence type="ECO:0000256" key="1">
    <source>
        <dbReference type="ARBA" id="ARBA00004123"/>
    </source>
</evidence>
<evidence type="ECO:0000259" key="6">
    <source>
        <dbReference type="Pfam" id="PF05699"/>
    </source>
</evidence>
<accession>A0AAV8VHT8</accession>